<dbReference type="AlphaFoldDB" id="A0A7W7VGC1"/>
<reference evidence="1 2" key="1">
    <citation type="submission" date="2020-08" db="EMBL/GenBank/DDBJ databases">
        <title>Genomic Encyclopedia of Type Strains, Phase III (KMG-III): the genomes of soil and plant-associated and newly described type strains.</title>
        <authorList>
            <person name="Whitman W."/>
        </authorList>
    </citation>
    <scope>NUCLEOTIDE SEQUENCE [LARGE SCALE GENOMIC DNA]</scope>
    <source>
        <strain evidence="1 2">CECT 8960</strain>
    </source>
</reference>
<keyword evidence="2" id="KW-1185">Reference proteome</keyword>
<organism evidence="1 2">
    <name type="scientific">Actinophytocola algeriensis</name>
    <dbReference type="NCBI Taxonomy" id="1768010"/>
    <lineage>
        <taxon>Bacteria</taxon>
        <taxon>Bacillati</taxon>
        <taxon>Actinomycetota</taxon>
        <taxon>Actinomycetes</taxon>
        <taxon>Pseudonocardiales</taxon>
        <taxon>Pseudonocardiaceae</taxon>
    </lineage>
</organism>
<evidence type="ECO:0000313" key="1">
    <source>
        <dbReference type="EMBL" id="MBB4909282.1"/>
    </source>
</evidence>
<dbReference type="EMBL" id="JACHJQ010000006">
    <property type="protein sequence ID" value="MBB4909282.1"/>
    <property type="molecule type" value="Genomic_DNA"/>
</dbReference>
<protein>
    <recommendedName>
        <fullName evidence="3">GNAT family N-acetyltransferase</fullName>
    </recommendedName>
</protein>
<dbReference type="Proteomes" id="UP000520767">
    <property type="component" value="Unassembled WGS sequence"/>
</dbReference>
<accession>A0A7W7VGC1</accession>
<name>A0A7W7VGC1_9PSEU</name>
<gene>
    <name evidence="1" type="ORF">FHR82_005540</name>
</gene>
<evidence type="ECO:0000313" key="2">
    <source>
        <dbReference type="Proteomes" id="UP000520767"/>
    </source>
</evidence>
<comment type="caution">
    <text evidence="1">The sequence shown here is derived from an EMBL/GenBank/DDBJ whole genome shotgun (WGS) entry which is preliminary data.</text>
</comment>
<sequence length="33" mass="3594">VPGENSPEAFYLKLGFRLTGEVDDGELVGELEL</sequence>
<evidence type="ECO:0008006" key="3">
    <source>
        <dbReference type="Google" id="ProtNLM"/>
    </source>
</evidence>
<feature type="non-terminal residue" evidence="1">
    <location>
        <position position="1"/>
    </location>
</feature>
<proteinExistence type="predicted"/>